<comment type="caution">
    <text evidence="3">The sequence shown here is derived from an EMBL/GenBank/DDBJ whole genome shotgun (WGS) entry which is preliminary data.</text>
</comment>
<organism evidence="3 4">
    <name type="scientific">Armillaria novae-zelandiae</name>
    <dbReference type="NCBI Taxonomy" id="153914"/>
    <lineage>
        <taxon>Eukaryota</taxon>
        <taxon>Fungi</taxon>
        <taxon>Dikarya</taxon>
        <taxon>Basidiomycota</taxon>
        <taxon>Agaricomycotina</taxon>
        <taxon>Agaricomycetes</taxon>
        <taxon>Agaricomycetidae</taxon>
        <taxon>Agaricales</taxon>
        <taxon>Marasmiineae</taxon>
        <taxon>Physalacriaceae</taxon>
        <taxon>Armillaria</taxon>
    </lineage>
</organism>
<name>A0AA39P2I4_9AGAR</name>
<reference evidence="3" key="1">
    <citation type="submission" date="2023-06" db="EMBL/GenBank/DDBJ databases">
        <authorList>
            <consortium name="Lawrence Berkeley National Laboratory"/>
            <person name="Ahrendt S."/>
            <person name="Sahu N."/>
            <person name="Indic B."/>
            <person name="Wong-Bajracharya J."/>
            <person name="Merenyi Z."/>
            <person name="Ke H.-M."/>
            <person name="Monk M."/>
            <person name="Kocsube S."/>
            <person name="Drula E."/>
            <person name="Lipzen A."/>
            <person name="Balint B."/>
            <person name="Henrissat B."/>
            <person name="Andreopoulos B."/>
            <person name="Martin F.M."/>
            <person name="Harder C.B."/>
            <person name="Rigling D."/>
            <person name="Ford K.L."/>
            <person name="Foster G.D."/>
            <person name="Pangilinan J."/>
            <person name="Papanicolaou A."/>
            <person name="Barry K."/>
            <person name="LaButti K."/>
            <person name="Viragh M."/>
            <person name="Koriabine M."/>
            <person name="Yan M."/>
            <person name="Riley R."/>
            <person name="Champramary S."/>
            <person name="Plett K.L."/>
            <person name="Tsai I.J."/>
            <person name="Slot J."/>
            <person name="Sipos G."/>
            <person name="Plett J."/>
            <person name="Nagy L.G."/>
            <person name="Grigoriev I.V."/>
        </authorList>
    </citation>
    <scope>NUCLEOTIDE SEQUENCE</scope>
    <source>
        <strain evidence="3">ICMP 16352</strain>
    </source>
</reference>
<dbReference type="Proteomes" id="UP001175227">
    <property type="component" value="Unassembled WGS sequence"/>
</dbReference>
<gene>
    <name evidence="3" type="ORF">IW261DRAFT_458175</name>
</gene>
<dbReference type="EMBL" id="JAUEPR010000022">
    <property type="protein sequence ID" value="KAK0475793.1"/>
    <property type="molecule type" value="Genomic_DNA"/>
</dbReference>
<evidence type="ECO:0008006" key="5">
    <source>
        <dbReference type="Google" id="ProtNLM"/>
    </source>
</evidence>
<evidence type="ECO:0000313" key="4">
    <source>
        <dbReference type="Proteomes" id="UP001175227"/>
    </source>
</evidence>
<protein>
    <recommendedName>
        <fullName evidence="5">Secreted protein</fullName>
    </recommendedName>
</protein>
<accession>A0AA39P2I4</accession>
<keyword evidence="4" id="KW-1185">Reference proteome</keyword>
<sequence length="85" mass="9840">MTLLWPNVGCLSLLIMISHHKYVQSRLSEDQTPRPGSRPIPQPSNTAPLTIRSSRYSISRLSIALYSRMAWIIRRPTYCLADLRW</sequence>
<evidence type="ECO:0000256" key="2">
    <source>
        <dbReference type="SAM" id="SignalP"/>
    </source>
</evidence>
<evidence type="ECO:0000256" key="1">
    <source>
        <dbReference type="SAM" id="MobiDB-lite"/>
    </source>
</evidence>
<proteinExistence type="predicted"/>
<feature type="signal peptide" evidence="2">
    <location>
        <begin position="1"/>
        <end position="25"/>
    </location>
</feature>
<feature type="chain" id="PRO_5041290590" description="Secreted protein" evidence="2">
    <location>
        <begin position="26"/>
        <end position="85"/>
    </location>
</feature>
<feature type="region of interest" description="Disordered" evidence="1">
    <location>
        <begin position="26"/>
        <end position="48"/>
    </location>
</feature>
<keyword evidence="2" id="KW-0732">Signal</keyword>
<evidence type="ECO:0000313" key="3">
    <source>
        <dbReference type="EMBL" id="KAK0475793.1"/>
    </source>
</evidence>
<dbReference type="AlphaFoldDB" id="A0AA39P2I4"/>